<comment type="caution">
    <text evidence="1">The sequence shown here is derived from an EMBL/GenBank/DDBJ whole genome shotgun (WGS) entry which is preliminary data.</text>
</comment>
<evidence type="ECO:0000313" key="2">
    <source>
        <dbReference type="Proteomes" id="UP000237105"/>
    </source>
</evidence>
<accession>A0A2P5AKY9</accession>
<gene>
    <name evidence="1" type="ORF">PanWU01x14_321940</name>
</gene>
<dbReference type="OrthoDB" id="1196926at2759"/>
<protein>
    <submittedName>
        <fullName evidence="1">Uncharacterized protein</fullName>
    </submittedName>
</protein>
<dbReference type="Proteomes" id="UP000237105">
    <property type="component" value="Unassembled WGS sequence"/>
</dbReference>
<proteinExistence type="predicted"/>
<dbReference type="EMBL" id="JXTB01000538">
    <property type="protein sequence ID" value="PON37216.1"/>
    <property type="molecule type" value="Genomic_DNA"/>
</dbReference>
<organism evidence="1 2">
    <name type="scientific">Parasponia andersonii</name>
    <name type="common">Sponia andersonii</name>
    <dbReference type="NCBI Taxonomy" id="3476"/>
    <lineage>
        <taxon>Eukaryota</taxon>
        <taxon>Viridiplantae</taxon>
        <taxon>Streptophyta</taxon>
        <taxon>Embryophyta</taxon>
        <taxon>Tracheophyta</taxon>
        <taxon>Spermatophyta</taxon>
        <taxon>Magnoliopsida</taxon>
        <taxon>eudicotyledons</taxon>
        <taxon>Gunneridae</taxon>
        <taxon>Pentapetalae</taxon>
        <taxon>rosids</taxon>
        <taxon>fabids</taxon>
        <taxon>Rosales</taxon>
        <taxon>Cannabaceae</taxon>
        <taxon>Parasponia</taxon>
    </lineage>
</organism>
<reference evidence="2" key="1">
    <citation type="submission" date="2016-06" db="EMBL/GenBank/DDBJ databases">
        <title>Parallel loss of symbiosis genes in relatives of nitrogen-fixing non-legume Parasponia.</title>
        <authorList>
            <person name="Van Velzen R."/>
            <person name="Holmer R."/>
            <person name="Bu F."/>
            <person name="Rutten L."/>
            <person name="Van Zeijl A."/>
            <person name="Liu W."/>
            <person name="Santuari L."/>
            <person name="Cao Q."/>
            <person name="Sharma T."/>
            <person name="Shen D."/>
            <person name="Roswanjaya Y."/>
            <person name="Wardhani T."/>
            <person name="Kalhor M.S."/>
            <person name="Jansen J."/>
            <person name="Van den Hoogen J."/>
            <person name="Gungor B."/>
            <person name="Hartog M."/>
            <person name="Hontelez J."/>
            <person name="Verver J."/>
            <person name="Yang W.-C."/>
            <person name="Schijlen E."/>
            <person name="Repin R."/>
            <person name="Schilthuizen M."/>
            <person name="Schranz E."/>
            <person name="Heidstra R."/>
            <person name="Miyata K."/>
            <person name="Fedorova E."/>
            <person name="Kohlen W."/>
            <person name="Bisseling T."/>
            <person name="Smit S."/>
            <person name="Geurts R."/>
        </authorList>
    </citation>
    <scope>NUCLEOTIDE SEQUENCE [LARGE SCALE GENOMIC DNA]</scope>
    <source>
        <strain evidence="2">cv. WU1-14</strain>
    </source>
</reference>
<sequence length="191" mass="22290">MTPIAFLFTLMKRFFADRTDEYLTNTNLGTKEPSQDYVTPVIKPFPADIRCSDPRIPFILRATFKLRPPPDNKAALLLLAKFIYPNYKISNLSVACERLESIPVPVRIAARKRLLKIVMGVTYRIVVSMSDKEDFEENNLFNDKFVNKVQLRLDRFGLVIYDFLFEKVYDVNKIDNQIEDPVSQLIHVKRR</sequence>
<keyword evidence="2" id="KW-1185">Reference proteome</keyword>
<name>A0A2P5AKY9_PARAD</name>
<dbReference type="STRING" id="3476.A0A2P5AKY9"/>
<dbReference type="AlphaFoldDB" id="A0A2P5AKY9"/>
<evidence type="ECO:0000313" key="1">
    <source>
        <dbReference type="EMBL" id="PON37216.1"/>
    </source>
</evidence>